<name>Q8THR7_METAC</name>
<evidence type="ECO:0000256" key="1">
    <source>
        <dbReference type="SAM" id="Phobius"/>
    </source>
</evidence>
<evidence type="ECO:0000313" key="2">
    <source>
        <dbReference type="EMBL" id="AAM07786.1"/>
    </source>
</evidence>
<dbReference type="InParanoid" id="Q8THR7"/>
<evidence type="ECO:0000313" key="3">
    <source>
        <dbReference type="Proteomes" id="UP000002487"/>
    </source>
</evidence>
<organism evidence="2 3">
    <name type="scientific">Methanosarcina acetivorans (strain ATCC 35395 / DSM 2834 / JCM 12185 / C2A)</name>
    <dbReference type="NCBI Taxonomy" id="188937"/>
    <lineage>
        <taxon>Archaea</taxon>
        <taxon>Methanobacteriati</taxon>
        <taxon>Methanobacteriota</taxon>
        <taxon>Stenosarchaea group</taxon>
        <taxon>Methanomicrobia</taxon>
        <taxon>Methanosarcinales</taxon>
        <taxon>Methanosarcinaceae</taxon>
        <taxon>Methanosarcina</taxon>
    </lineage>
</organism>
<feature type="transmembrane region" description="Helical" evidence="1">
    <location>
        <begin position="59"/>
        <end position="80"/>
    </location>
</feature>
<dbReference type="RefSeq" id="WP_011024323.1">
    <property type="nucleotide sequence ID" value="NC_003552.1"/>
</dbReference>
<feature type="transmembrane region" description="Helical" evidence="1">
    <location>
        <begin position="12"/>
        <end position="39"/>
    </location>
</feature>
<protein>
    <submittedName>
        <fullName evidence="2">Uncharacterized protein</fullName>
    </submittedName>
</protein>
<dbReference type="EMBL" id="AE010299">
    <property type="protein sequence ID" value="AAM07786.1"/>
    <property type="molecule type" value="Genomic_DNA"/>
</dbReference>
<dbReference type="PhylomeDB" id="Q8THR7"/>
<keyword evidence="1" id="KW-0472">Membrane</keyword>
<dbReference type="Proteomes" id="UP000002487">
    <property type="component" value="Chromosome"/>
</dbReference>
<reference evidence="2 3" key="1">
    <citation type="journal article" date="2002" name="Genome Res.">
        <title>The genome of Methanosarcina acetivorans reveals extensive metabolic and physiological diversity.</title>
        <authorList>
            <person name="Galagan J.E."/>
            <person name="Nusbaum C."/>
            <person name="Roy A."/>
            <person name="Endrizzi M.G."/>
            <person name="Macdonald P."/>
            <person name="FitzHugh W."/>
            <person name="Calvo S."/>
            <person name="Engels R."/>
            <person name="Smirnov S."/>
            <person name="Atnoor D."/>
            <person name="Brown A."/>
            <person name="Allen N."/>
            <person name="Naylor J."/>
            <person name="Stange-Thomann N."/>
            <person name="DeArellano K."/>
            <person name="Johnson R."/>
            <person name="Linton L."/>
            <person name="McEwan P."/>
            <person name="McKernan K."/>
            <person name="Talamas J."/>
            <person name="Tirrell A."/>
            <person name="Ye W."/>
            <person name="Zimmer A."/>
            <person name="Barber R.D."/>
            <person name="Cann I."/>
            <person name="Graham D.E."/>
            <person name="Grahame D.A."/>
            <person name="Guss A."/>
            <person name="Hedderich R."/>
            <person name="Ingram-Smith C."/>
            <person name="Kuettner C.H."/>
            <person name="Krzycki J.A."/>
            <person name="Leigh J.A."/>
            <person name="Li W."/>
            <person name="Liu J."/>
            <person name="Mukhopadhyay B."/>
            <person name="Reeve J.N."/>
            <person name="Smith K."/>
            <person name="Springer T.A."/>
            <person name="Umayam L.A."/>
            <person name="White O."/>
            <person name="White R.H."/>
            <person name="de Macario E.C."/>
            <person name="Ferry J.G."/>
            <person name="Jarrell K.F."/>
            <person name="Jing H."/>
            <person name="Macario A.J.L."/>
            <person name="Paulsen I."/>
            <person name="Pritchett M."/>
            <person name="Sowers K.R."/>
            <person name="Swanson R.V."/>
            <person name="Zinder S.H."/>
            <person name="Lander E."/>
            <person name="Metcalf W.W."/>
            <person name="Birren B."/>
        </authorList>
    </citation>
    <scope>NUCLEOTIDE SEQUENCE [LARGE SCALE GENOMIC DNA]</scope>
    <source>
        <strain evidence="3">ATCC 35395 / DSM 2834 / JCM 12185 / C2A</strain>
    </source>
</reference>
<gene>
    <name evidence="2" type="ordered locus">MA_4445</name>
</gene>
<accession>Q8THR7</accession>
<dbReference type="EnsemblBacteria" id="AAM07786">
    <property type="protein sequence ID" value="AAM07786"/>
    <property type="gene ID" value="MA_4445"/>
</dbReference>
<proteinExistence type="predicted"/>
<dbReference type="KEGG" id="mac:MA_4445"/>
<sequence length="120" mass="13480">MLLFGHHGITRGIFVGLGVIIPSLKSAIDLRYLALGALLPDLIDKPIGKVIFASTFSNGLMIGYTLLFSCHLVLAGIYLYQKRRDPRVFAPVFSSFFHIQEDHVWTPSSFFLDSAWMEFS</sequence>
<dbReference type="GeneID" id="1476339"/>
<keyword evidence="1" id="KW-1133">Transmembrane helix</keyword>
<keyword evidence="1" id="KW-0812">Transmembrane</keyword>
<keyword evidence="3" id="KW-1185">Reference proteome</keyword>
<dbReference type="AlphaFoldDB" id="Q8THR7"/>
<dbReference type="HOGENOM" id="CLU_2044400_0_0_2"/>